<sequence length="160" mass="18357">MKKLSVTLLAVSSMLLTFVSSAATSEVKWTNSDKYRDVHAGDGHRAKFKARVFANFEEHFSGLAEKLPEGQTLLIDVKDVDLAGDVHQNMQRIRVIKEIFFPRIEFSYQVLDGNKNVLTSGDVNLKDMNFMMGSNLRYNRDSLGYEKKMLDEWFEKTLLQ</sequence>
<keyword evidence="3" id="KW-1185">Reference proteome</keyword>
<keyword evidence="1" id="KW-0732">Signal</keyword>
<organism evidence="2 3">
    <name type="scientific">Thalassotalea castellviae</name>
    <dbReference type="NCBI Taxonomy" id="3075612"/>
    <lineage>
        <taxon>Bacteria</taxon>
        <taxon>Pseudomonadati</taxon>
        <taxon>Pseudomonadota</taxon>
        <taxon>Gammaproteobacteria</taxon>
        <taxon>Alteromonadales</taxon>
        <taxon>Colwelliaceae</taxon>
        <taxon>Thalassotalea</taxon>
    </lineage>
</organism>
<evidence type="ECO:0000313" key="2">
    <source>
        <dbReference type="EMBL" id="MDT0604977.1"/>
    </source>
</evidence>
<feature type="chain" id="PRO_5046196201" evidence="1">
    <location>
        <begin position="23"/>
        <end position="160"/>
    </location>
</feature>
<dbReference type="Proteomes" id="UP001266357">
    <property type="component" value="Unassembled WGS sequence"/>
</dbReference>
<feature type="signal peptide" evidence="1">
    <location>
        <begin position="1"/>
        <end position="22"/>
    </location>
</feature>
<comment type="caution">
    <text evidence="2">The sequence shown here is derived from an EMBL/GenBank/DDBJ whole genome shotgun (WGS) entry which is preliminary data.</text>
</comment>
<reference evidence="2 3" key="1">
    <citation type="submission" date="2023-09" db="EMBL/GenBank/DDBJ databases">
        <authorList>
            <person name="Rey-Velasco X."/>
        </authorList>
    </citation>
    <scope>NUCLEOTIDE SEQUENCE [LARGE SCALE GENOMIC DNA]</scope>
    <source>
        <strain evidence="2 3">W431</strain>
    </source>
</reference>
<proteinExistence type="predicted"/>
<dbReference type="Pfam" id="PF11454">
    <property type="entry name" value="DUF3016"/>
    <property type="match status" value="1"/>
</dbReference>
<dbReference type="InterPro" id="IPR021557">
    <property type="entry name" value="DUF3016"/>
</dbReference>
<dbReference type="EMBL" id="JAVRIF010000010">
    <property type="protein sequence ID" value="MDT0604977.1"/>
    <property type="molecule type" value="Genomic_DNA"/>
</dbReference>
<name>A0ABU3A470_9GAMM</name>
<evidence type="ECO:0000313" key="3">
    <source>
        <dbReference type="Proteomes" id="UP001266357"/>
    </source>
</evidence>
<accession>A0ABU3A470</accession>
<evidence type="ECO:0000256" key="1">
    <source>
        <dbReference type="SAM" id="SignalP"/>
    </source>
</evidence>
<gene>
    <name evidence="2" type="ORF">RM573_15345</name>
</gene>
<protein>
    <submittedName>
        <fullName evidence="2">DUF3016 domain-containing protein</fullName>
    </submittedName>
</protein>
<dbReference type="RefSeq" id="WP_311583987.1">
    <property type="nucleotide sequence ID" value="NZ_JAVRIF010000010.1"/>
</dbReference>